<dbReference type="EMBL" id="JASCZI010213165">
    <property type="protein sequence ID" value="MED6200925.1"/>
    <property type="molecule type" value="Genomic_DNA"/>
</dbReference>
<feature type="compositionally biased region" description="Basic and acidic residues" evidence="1">
    <location>
        <begin position="64"/>
        <end position="80"/>
    </location>
</feature>
<sequence length="130" mass="14627">MAKKKSCQNIRVPRVLFEAERDLFGWVDDEIFTHPSVVEADMFPELRREMRKKPPVASSGKPFSVEREEGAKEDPSADLKQKKRKWGVLESSPEEAALGAGLAWEHKVNPIDRAFPAGYNFRAALDSGLT</sequence>
<dbReference type="Proteomes" id="UP001341840">
    <property type="component" value="Unassembled WGS sequence"/>
</dbReference>
<evidence type="ECO:0000256" key="1">
    <source>
        <dbReference type="SAM" id="MobiDB-lite"/>
    </source>
</evidence>
<evidence type="ECO:0000313" key="2">
    <source>
        <dbReference type="EMBL" id="MED6200925.1"/>
    </source>
</evidence>
<proteinExistence type="predicted"/>
<reference evidence="2 3" key="1">
    <citation type="journal article" date="2023" name="Plants (Basel)">
        <title>Bridging the Gap: Combining Genomics and Transcriptomics Approaches to Understand Stylosanthes scabra, an Orphan Legume from the Brazilian Caatinga.</title>
        <authorList>
            <person name="Ferreira-Neto J.R.C."/>
            <person name="da Silva M.D."/>
            <person name="Binneck E."/>
            <person name="de Melo N.F."/>
            <person name="da Silva R.H."/>
            <person name="de Melo A.L.T.M."/>
            <person name="Pandolfi V."/>
            <person name="Bustamante F.O."/>
            <person name="Brasileiro-Vidal A.C."/>
            <person name="Benko-Iseppon A.M."/>
        </authorList>
    </citation>
    <scope>NUCLEOTIDE SEQUENCE [LARGE SCALE GENOMIC DNA]</scope>
    <source>
        <tissue evidence="2">Leaves</tissue>
    </source>
</reference>
<name>A0ABU6XTZ8_9FABA</name>
<protein>
    <submittedName>
        <fullName evidence="2">Uncharacterized protein</fullName>
    </submittedName>
</protein>
<accession>A0ABU6XTZ8</accession>
<feature type="region of interest" description="Disordered" evidence="1">
    <location>
        <begin position="51"/>
        <end position="87"/>
    </location>
</feature>
<evidence type="ECO:0000313" key="3">
    <source>
        <dbReference type="Proteomes" id="UP001341840"/>
    </source>
</evidence>
<organism evidence="2 3">
    <name type="scientific">Stylosanthes scabra</name>
    <dbReference type="NCBI Taxonomy" id="79078"/>
    <lineage>
        <taxon>Eukaryota</taxon>
        <taxon>Viridiplantae</taxon>
        <taxon>Streptophyta</taxon>
        <taxon>Embryophyta</taxon>
        <taxon>Tracheophyta</taxon>
        <taxon>Spermatophyta</taxon>
        <taxon>Magnoliopsida</taxon>
        <taxon>eudicotyledons</taxon>
        <taxon>Gunneridae</taxon>
        <taxon>Pentapetalae</taxon>
        <taxon>rosids</taxon>
        <taxon>fabids</taxon>
        <taxon>Fabales</taxon>
        <taxon>Fabaceae</taxon>
        <taxon>Papilionoideae</taxon>
        <taxon>50 kb inversion clade</taxon>
        <taxon>dalbergioids sensu lato</taxon>
        <taxon>Dalbergieae</taxon>
        <taxon>Pterocarpus clade</taxon>
        <taxon>Stylosanthes</taxon>
    </lineage>
</organism>
<gene>
    <name evidence="2" type="ORF">PIB30_090051</name>
</gene>
<comment type="caution">
    <text evidence="2">The sequence shown here is derived from an EMBL/GenBank/DDBJ whole genome shotgun (WGS) entry which is preliminary data.</text>
</comment>
<keyword evidence="3" id="KW-1185">Reference proteome</keyword>